<evidence type="ECO:0000256" key="5">
    <source>
        <dbReference type="ARBA" id="ARBA00022645"/>
    </source>
</evidence>
<evidence type="ECO:0000256" key="10">
    <source>
        <dbReference type="ARBA" id="ARBA00022984"/>
    </source>
</evidence>
<dbReference type="GO" id="GO:0006508">
    <property type="term" value="P:proteolysis"/>
    <property type="evidence" value="ECO:0007669"/>
    <property type="project" value="UniProtKB-KW"/>
</dbReference>
<keyword evidence="8" id="KW-0378">Hydrolase</keyword>
<feature type="active site" evidence="13">
    <location>
        <position position="127"/>
    </location>
</feature>
<name>A0A1I4DTY8_9HYPH</name>
<dbReference type="PANTHER" id="PTHR21581">
    <property type="entry name" value="D-ALANYL-D-ALANINE CARBOXYPEPTIDASE"/>
    <property type="match status" value="1"/>
</dbReference>
<reference evidence="18 19" key="1">
    <citation type="submission" date="2016-10" db="EMBL/GenBank/DDBJ databases">
        <authorList>
            <person name="Varghese N."/>
            <person name="Submissions S."/>
        </authorList>
    </citation>
    <scope>NUCLEOTIDE SEQUENCE [LARGE SCALE GENOMIC DNA]</scope>
    <source>
        <strain evidence="18 19">DSM 21822</strain>
    </source>
</reference>
<feature type="signal peptide" evidence="16">
    <location>
        <begin position="1"/>
        <end position="28"/>
    </location>
</feature>
<comment type="pathway">
    <text evidence="2">Cell wall biogenesis; peptidoglycan biosynthesis.</text>
</comment>
<evidence type="ECO:0000259" key="17">
    <source>
        <dbReference type="SMART" id="SM00936"/>
    </source>
</evidence>
<feature type="domain" description="Peptidase S11 D-Ala-D-Ala carboxypeptidase A C-terminal" evidence="17">
    <location>
        <begin position="279"/>
        <end position="369"/>
    </location>
</feature>
<evidence type="ECO:0000256" key="16">
    <source>
        <dbReference type="SAM" id="SignalP"/>
    </source>
</evidence>
<keyword evidence="7 16" id="KW-0732">Signal</keyword>
<evidence type="ECO:0000313" key="18">
    <source>
        <dbReference type="EMBL" id="SFK96523.1"/>
    </source>
</evidence>
<feature type="active site" description="Acyl-ester intermediate" evidence="13">
    <location>
        <position position="62"/>
    </location>
</feature>
<dbReference type="PRINTS" id="PR00725">
    <property type="entry name" value="DADACBPTASE1"/>
</dbReference>
<comment type="function">
    <text evidence="1">Removes C-terminal D-alanyl residues from sugar-peptide cell wall precursors.</text>
</comment>
<dbReference type="EC" id="3.4.16.4" evidence="4"/>
<evidence type="ECO:0000256" key="3">
    <source>
        <dbReference type="ARBA" id="ARBA00007164"/>
    </source>
</evidence>
<sequence>MIFIRGFMQFLRWAVLLAAVMATAPAHAQLFETKAGQAFMADAETGTILFSKDPDKLVPPASLAKLMTMEVVFHALKEGRLTLDDTFQVSENAWRTGGAASGGSTMFAALKSTIRLEDLIKGVVVQSANDGCIIIAEGMAGSEENFAALMTERAREIGLTKSVFKNSTGLPAEGQVVTTRELVQLATHIWREYPEFYKFYSLPDFTWNKITQRNRNPLLAMDIGADGMKTGFTEESGYAIVGSVSRGGKRLFAAMSGMTSERERSEESRKLLEWGIRAFQKSELFAADEVVGEAQVFGGERSGVPLKAKGPIAIFVPITNKDRLIARIVYEGPLSAPVEEGTKVATLRVWIGDTLSQETPLYTAENVEVGSLHQRAWDAVQELMVGWLR</sequence>
<dbReference type="GO" id="GO:0008360">
    <property type="term" value="P:regulation of cell shape"/>
    <property type="evidence" value="ECO:0007669"/>
    <property type="project" value="UniProtKB-KW"/>
</dbReference>
<dbReference type="SUPFAM" id="SSF69189">
    <property type="entry name" value="Penicillin-binding protein associated domain"/>
    <property type="match status" value="1"/>
</dbReference>
<dbReference type="InterPro" id="IPR015956">
    <property type="entry name" value="Peniciliin-bd_prot_C_sf"/>
</dbReference>
<keyword evidence="6" id="KW-0645">Protease</keyword>
<feature type="chain" id="PRO_5009302661" description="serine-type D-Ala-D-Ala carboxypeptidase" evidence="16">
    <location>
        <begin position="29"/>
        <end position="389"/>
    </location>
</feature>
<dbReference type="Pfam" id="PF07943">
    <property type="entry name" value="PBP5_C"/>
    <property type="match status" value="1"/>
</dbReference>
<keyword evidence="10" id="KW-0573">Peptidoglycan synthesis</keyword>
<dbReference type="InterPro" id="IPR001967">
    <property type="entry name" value="Peptidase_S11_N"/>
</dbReference>
<dbReference type="Gene3D" id="3.40.710.10">
    <property type="entry name" value="DD-peptidase/beta-lactamase superfamily"/>
    <property type="match status" value="1"/>
</dbReference>
<evidence type="ECO:0000256" key="8">
    <source>
        <dbReference type="ARBA" id="ARBA00022801"/>
    </source>
</evidence>
<evidence type="ECO:0000256" key="1">
    <source>
        <dbReference type="ARBA" id="ARBA00003217"/>
    </source>
</evidence>
<keyword evidence="9" id="KW-0133">Cell shape</keyword>
<accession>A0A1I4DTY8</accession>
<evidence type="ECO:0000256" key="6">
    <source>
        <dbReference type="ARBA" id="ARBA00022670"/>
    </source>
</evidence>
<evidence type="ECO:0000256" key="4">
    <source>
        <dbReference type="ARBA" id="ARBA00012448"/>
    </source>
</evidence>
<comment type="catalytic activity">
    <reaction evidence="12">
        <text>Preferential cleavage: (Ac)2-L-Lys-D-Ala-|-D-Ala. Also transpeptidation of peptidyl-alanyl moieties that are N-acyl substituents of D-alanine.</text>
        <dbReference type="EC" id="3.4.16.4"/>
    </reaction>
</comment>
<evidence type="ECO:0000256" key="2">
    <source>
        <dbReference type="ARBA" id="ARBA00004752"/>
    </source>
</evidence>
<dbReference type="EMBL" id="FOSL01000019">
    <property type="protein sequence ID" value="SFK96523.1"/>
    <property type="molecule type" value="Genomic_DNA"/>
</dbReference>
<dbReference type="GO" id="GO:0009002">
    <property type="term" value="F:serine-type D-Ala-D-Ala carboxypeptidase activity"/>
    <property type="evidence" value="ECO:0007669"/>
    <property type="project" value="UniProtKB-EC"/>
</dbReference>
<evidence type="ECO:0000256" key="14">
    <source>
        <dbReference type="PIRSR" id="PIRSR618044-2"/>
    </source>
</evidence>
<feature type="binding site" evidence="14">
    <location>
        <position position="229"/>
    </location>
    <ligand>
        <name>substrate</name>
    </ligand>
</feature>
<evidence type="ECO:0000256" key="11">
    <source>
        <dbReference type="ARBA" id="ARBA00023316"/>
    </source>
</evidence>
<comment type="similarity">
    <text evidence="3 15">Belongs to the peptidase S11 family.</text>
</comment>
<protein>
    <recommendedName>
        <fullName evidence="4">serine-type D-Ala-D-Ala carboxypeptidase</fullName>
        <ecNumber evidence="4">3.4.16.4</ecNumber>
    </recommendedName>
</protein>
<keyword evidence="19" id="KW-1185">Reference proteome</keyword>
<gene>
    <name evidence="18" type="ORF">SAMN04488498_11989</name>
</gene>
<dbReference type="AlphaFoldDB" id="A0A1I4DTY8"/>
<dbReference type="InterPro" id="IPR037167">
    <property type="entry name" value="Peptidase_S11_C_sf"/>
</dbReference>
<evidence type="ECO:0000313" key="19">
    <source>
        <dbReference type="Proteomes" id="UP000323300"/>
    </source>
</evidence>
<feature type="active site" description="Proton acceptor" evidence="13">
    <location>
        <position position="65"/>
    </location>
</feature>
<dbReference type="Proteomes" id="UP000323300">
    <property type="component" value="Unassembled WGS sequence"/>
</dbReference>
<keyword evidence="5 18" id="KW-0121">Carboxypeptidase</keyword>
<dbReference type="InterPro" id="IPR018044">
    <property type="entry name" value="Peptidase_S11"/>
</dbReference>
<dbReference type="InterPro" id="IPR012338">
    <property type="entry name" value="Beta-lactam/transpept-like"/>
</dbReference>
<dbReference type="PANTHER" id="PTHR21581:SF6">
    <property type="entry name" value="TRAFFICKING PROTEIN PARTICLE COMPLEX SUBUNIT 12"/>
    <property type="match status" value="1"/>
</dbReference>
<dbReference type="SUPFAM" id="SSF56601">
    <property type="entry name" value="beta-lactamase/transpeptidase-like"/>
    <property type="match status" value="1"/>
</dbReference>
<evidence type="ECO:0000256" key="12">
    <source>
        <dbReference type="ARBA" id="ARBA00034000"/>
    </source>
</evidence>
<evidence type="ECO:0000256" key="7">
    <source>
        <dbReference type="ARBA" id="ARBA00022729"/>
    </source>
</evidence>
<dbReference type="Gene3D" id="2.60.410.10">
    <property type="entry name" value="D-Ala-D-Ala carboxypeptidase, C-terminal domain"/>
    <property type="match status" value="1"/>
</dbReference>
<dbReference type="GO" id="GO:0071555">
    <property type="term" value="P:cell wall organization"/>
    <property type="evidence" value="ECO:0007669"/>
    <property type="project" value="UniProtKB-KW"/>
</dbReference>
<dbReference type="GO" id="GO:0009252">
    <property type="term" value="P:peptidoglycan biosynthetic process"/>
    <property type="evidence" value="ECO:0007669"/>
    <property type="project" value="UniProtKB-UniPathway"/>
</dbReference>
<evidence type="ECO:0000256" key="15">
    <source>
        <dbReference type="RuleBase" id="RU004016"/>
    </source>
</evidence>
<dbReference type="SMART" id="SM00936">
    <property type="entry name" value="PBP5_C"/>
    <property type="match status" value="1"/>
</dbReference>
<organism evidence="18 19">
    <name type="scientific">Neomesorhizobium albiziae</name>
    <dbReference type="NCBI Taxonomy" id="335020"/>
    <lineage>
        <taxon>Bacteria</taxon>
        <taxon>Pseudomonadati</taxon>
        <taxon>Pseudomonadota</taxon>
        <taxon>Alphaproteobacteria</taxon>
        <taxon>Hyphomicrobiales</taxon>
        <taxon>Phyllobacteriaceae</taxon>
        <taxon>Neomesorhizobium</taxon>
    </lineage>
</organism>
<dbReference type="UniPathway" id="UPA00219"/>
<proteinExistence type="inferred from homology"/>
<evidence type="ECO:0000256" key="13">
    <source>
        <dbReference type="PIRSR" id="PIRSR618044-1"/>
    </source>
</evidence>
<dbReference type="Pfam" id="PF00768">
    <property type="entry name" value="Peptidase_S11"/>
    <property type="match status" value="1"/>
</dbReference>
<dbReference type="InterPro" id="IPR012907">
    <property type="entry name" value="Peptidase_S11_C"/>
</dbReference>
<evidence type="ECO:0000256" key="9">
    <source>
        <dbReference type="ARBA" id="ARBA00022960"/>
    </source>
</evidence>
<keyword evidence="11" id="KW-0961">Cell wall biogenesis/degradation</keyword>